<dbReference type="Proteomes" id="UP001497516">
    <property type="component" value="Chromosome 2"/>
</dbReference>
<organism evidence="1 2">
    <name type="scientific">Linum trigynum</name>
    <dbReference type="NCBI Taxonomy" id="586398"/>
    <lineage>
        <taxon>Eukaryota</taxon>
        <taxon>Viridiplantae</taxon>
        <taxon>Streptophyta</taxon>
        <taxon>Embryophyta</taxon>
        <taxon>Tracheophyta</taxon>
        <taxon>Spermatophyta</taxon>
        <taxon>Magnoliopsida</taxon>
        <taxon>eudicotyledons</taxon>
        <taxon>Gunneridae</taxon>
        <taxon>Pentapetalae</taxon>
        <taxon>rosids</taxon>
        <taxon>fabids</taxon>
        <taxon>Malpighiales</taxon>
        <taxon>Linaceae</taxon>
        <taxon>Linum</taxon>
    </lineage>
</organism>
<dbReference type="AlphaFoldDB" id="A0AAV2DF67"/>
<keyword evidence="2" id="KW-1185">Reference proteome</keyword>
<sequence>MDWNATTFGNVKQKKKRLMARLKGVEHRLATCFTPGLAKLHTKLETELDKILEQEELIWFQRSRDDWVKFGERNTAYFHQQVNIRRRYNKIEALQDENGNWVSDPQALAMLVFSFFTNIYLQENTPYEDKMPKSAFPRLCQGEATDLFWPFTILDIHKAIKPQDQMASMLRFINISGKWWGDPCQIWQSHSSRTACFPMQLQSLL</sequence>
<dbReference type="EMBL" id="OZ034815">
    <property type="protein sequence ID" value="CAL1372533.1"/>
    <property type="molecule type" value="Genomic_DNA"/>
</dbReference>
<name>A0AAV2DF67_9ROSI</name>
<proteinExistence type="predicted"/>
<reference evidence="1 2" key="1">
    <citation type="submission" date="2024-04" db="EMBL/GenBank/DDBJ databases">
        <authorList>
            <person name="Fracassetti M."/>
        </authorList>
    </citation>
    <scope>NUCLEOTIDE SEQUENCE [LARGE SCALE GENOMIC DNA]</scope>
</reference>
<gene>
    <name evidence="1" type="ORF">LTRI10_LOCUS14534</name>
</gene>
<evidence type="ECO:0000313" key="2">
    <source>
        <dbReference type="Proteomes" id="UP001497516"/>
    </source>
</evidence>
<protein>
    <submittedName>
        <fullName evidence="1">Uncharacterized protein</fullName>
    </submittedName>
</protein>
<accession>A0AAV2DF67</accession>
<evidence type="ECO:0000313" key="1">
    <source>
        <dbReference type="EMBL" id="CAL1372533.1"/>
    </source>
</evidence>